<dbReference type="InterPro" id="IPR001650">
    <property type="entry name" value="Helicase_C-like"/>
</dbReference>
<dbReference type="CDD" id="cd04488">
    <property type="entry name" value="RecG_wedge_OBF"/>
    <property type="match status" value="1"/>
</dbReference>
<evidence type="ECO:0000256" key="2">
    <source>
        <dbReference type="ARBA" id="ARBA00022763"/>
    </source>
</evidence>
<dbReference type="InterPro" id="IPR033454">
    <property type="entry name" value="RecG_wedge"/>
</dbReference>
<dbReference type="Proteomes" id="UP000034127">
    <property type="component" value="Unassembled WGS sequence"/>
</dbReference>
<dbReference type="GO" id="GO:0016787">
    <property type="term" value="F:hydrolase activity"/>
    <property type="evidence" value="ECO:0007669"/>
    <property type="project" value="UniProtKB-KW"/>
</dbReference>
<dbReference type="PROSITE" id="PS51194">
    <property type="entry name" value="HELICASE_CTER"/>
    <property type="match status" value="1"/>
</dbReference>
<keyword evidence="4 10" id="KW-0347">Helicase</keyword>
<dbReference type="InterPro" id="IPR012340">
    <property type="entry name" value="NA-bd_OB-fold"/>
</dbReference>
<dbReference type="AlphaFoldDB" id="A0A0G0BG39"/>
<keyword evidence="1" id="KW-0547">Nucleotide-binding</keyword>
<evidence type="ECO:0000256" key="4">
    <source>
        <dbReference type="ARBA" id="ARBA00022806"/>
    </source>
</evidence>
<keyword evidence="2" id="KW-0227">DNA damage</keyword>
<evidence type="ECO:0000313" key="10">
    <source>
        <dbReference type="EMBL" id="KKP68408.1"/>
    </source>
</evidence>
<dbReference type="PANTHER" id="PTHR47964:SF1">
    <property type="entry name" value="ATP-DEPENDENT DNA HELICASE HOMOLOG RECG, CHLOROPLASTIC"/>
    <property type="match status" value="1"/>
</dbReference>
<comment type="caution">
    <text evidence="10">The sequence shown here is derived from an EMBL/GenBank/DDBJ whole genome shotgun (WGS) entry which is preliminary data.</text>
</comment>
<dbReference type="GO" id="GO:0005524">
    <property type="term" value="F:ATP binding"/>
    <property type="evidence" value="ECO:0007669"/>
    <property type="project" value="UniProtKB-KW"/>
</dbReference>
<dbReference type="InterPro" id="IPR011545">
    <property type="entry name" value="DEAD/DEAH_box_helicase_dom"/>
</dbReference>
<feature type="domain" description="Helicase ATP-binding" evidence="8">
    <location>
        <begin position="308"/>
        <end position="476"/>
    </location>
</feature>
<dbReference type="Gene3D" id="2.40.50.140">
    <property type="entry name" value="Nucleic acid-binding proteins"/>
    <property type="match status" value="1"/>
</dbReference>
<dbReference type="SMART" id="SM00490">
    <property type="entry name" value="HELICc"/>
    <property type="match status" value="1"/>
</dbReference>
<dbReference type="CDD" id="cd17992">
    <property type="entry name" value="DEXHc_RecG"/>
    <property type="match status" value="1"/>
</dbReference>
<evidence type="ECO:0000256" key="7">
    <source>
        <dbReference type="ARBA" id="ARBA00023204"/>
    </source>
</evidence>
<name>A0A0G0BG39_9BACT</name>
<dbReference type="SUPFAM" id="SSF52540">
    <property type="entry name" value="P-loop containing nucleoside triphosphate hydrolases"/>
    <property type="match status" value="2"/>
</dbReference>
<dbReference type="InterPro" id="IPR014001">
    <property type="entry name" value="Helicase_ATP-bd"/>
</dbReference>
<dbReference type="Pfam" id="PF00270">
    <property type="entry name" value="DEAD"/>
    <property type="match status" value="1"/>
</dbReference>
<dbReference type="GO" id="GO:0006281">
    <property type="term" value="P:DNA repair"/>
    <property type="evidence" value="ECO:0007669"/>
    <property type="project" value="UniProtKB-KW"/>
</dbReference>
<dbReference type="GO" id="GO:0003678">
    <property type="term" value="F:DNA helicase activity"/>
    <property type="evidence" value="ECO:0007669"/>
    <property type="project" value="TreeGrafter"/>
</dbReference>
<dbReference type="NCBIfam" id="NF008168">
    <property type="entry name" value="PRK10917.2-2"/>
    <property type="match status" value="1"/>
</dbReference>
<sequence length="724" mass="82154">MTDAPIDSLPKTSSITIRKLKALGINTYFDLLNYFPSRYEDYSVISKVENAQPGETVTVVGKIVDSKFQITRTGLQLQVFKLNDGTGEIEIGFFNQPYLLRVIKKDMTLSVAGVVERYGKKLSLKPLEYEIVYSETIGFEKTHRQSASSLFKTSLKHTGRIVPIYPEKKGLSSKTIREKIFIVLSSAMVRRAHHDNSVTLSLTKGKELLPDKIISFNNLMNEEAAYQQIHFPDSQEMAEKAKNRLAFDELFTIQLSSLMVRKEWEKVKVTKKFEYNDEILQSIKRLKSNLPFELTKAQDRVWLEILEDLLKKKPMNRLLQGEVGSGKTVVAALAAYLSYLNGYQTLFMAPTEILALQHYKTIVQLFKQSEITSSATSSSHHNFRNSQPKVSLITGSTKIPDLNSDIIIGTHSLISKKYNYKKVSLVIVDEQHRFGVAQRAEAKLKGQNPHLLTMTATPIPRTVSLTIYGELDLSVIDEMPKNRLPVKTFFVPKIKRQSAYNWIKSKILNLKSQVFVVCPLIEESTSETLKAIKAATVEFENLKKIFSNFKLGLLHGRLESLEKDKIMDNFKNNKIDILVSTPVVEVGIDIPNATVMMIEGAERFGLAQLHQLRGRVGRGEKQSYCLVFSEIENARISQRLNFFSKTQSGNELAEKDLLIRGAGNIFGLEQHGFSTLKIASLSDYELITKTKKAVEYFGNHFDLKQFRILKERLGKYQGKRIAKD</sequence>
<proteinExistence type="predicted"/>
<keyword evidence="6" id="KW-0238">DNA-binding</keyword>
<dbReference type="Gene3D" id="3.40.50.300">
    <property type="entry name" value="P-loop containing nucleotide triphosphate hydrolases"/>
    <property type="match status" value="2"/>
</dbReference>
<organism evidence="10 11">
    <name type="scientific">Candidatus Roizmanbacteria bacterium GW2011_GWC2_35_12</name>
    <dbReference type="NCBI Taxonomy" id="1618485"/>
    <lineage>
        <taxon>Bacteria</taxon>
        <taxon>Candidatus Roizmaniibacteriota</taxon>
    </lineage>
</organism>
<dbReference type="PATRIC" id="fig|1618485.3.peg.99"/>
<evidence type="ECO:0000313" key="11">
    <source>
        <dbReference type="Proteomes" id="UP000034127"/>
    </source>
</evidence>
<evidence type="ECO:0000256" key="3">
    <source>
        <dbReference type="ARBA" id="ARBA00022801"/>
    </source>
</evidence>
<feature type="domain" description="Helicase C-terminal" evidence="9">
    <location>
        <begin position="502"/>
        <end position="658"/>
    </location>
</feature>
<protein>
    <submittedName>
        <fullName evidence="10">ATP-dependent DNA helicase</fullName>
    </submittedName>
</protein>
<dbReference type="PROSITE" id="PS51192">
    <property type="entry name" value="HELICASE_ATP_BIND_1"/>
    <property type="match status" value="1"/>
</dbReference>
<evidence type="ECO:0000256" key="5">
    <source>
        <dbReference type="ARBA" id="ARBA00022840"/>
    </source>
</evidence>
<dbReference type="Pfam" id="PF00271">
    <property type="entry name" value="Helicase_C"/>
    <property type="match status" value="1"/>
</dbReference>
<evidence type="ECO:0000256" key="6">
    <source>
        <dbReference type="ARBA" id="ARBA00023125"/>
    </source>
</evidence>
<dbReference type="PANTHER" id="PTHR47964">
    <property type="entry name" value="ATP-DEPENDENT DNA HELICASE HOMOLOG RECG, CHLOROPLASTIC"/>
    <property type="match status" value="1"/>
</dbReference>
<evidence type="ECO:0000256" key="1">
    <source>
        <dbReference type="ARBA" id="ARBA00022741"/>
    </source>
</evidence>
<evidence type="ECO:0000259" key="8">
    <source>
        <dbReference type="PROSITE" id="PS51192"/>
    </source>
</evidence>
<accession>A0A0G0BG39</accession>
<dbReference type="SMART" id="SM00487">
    <property type="entry name" value="DEXDc"/>
    <property type="match status" value="1"/>
</dbReference>
<gene>
    <name evidence="10" type="ORF">UR63_C0003G0021</name>
</gene>
<dbReference type="InterPro" id="IPR027417">
    <property type="entry name" value="P-loop_NTPase"/>
</dbReference>
<keyword evidence="7" id="KW-0234">DNA repair</keyword>
<keyword evidence="5" id="KW-0067">ATP-binding</keyword>
<dbReference type="EMBL" id="LBPX01000003">
    <property type="protein sequence ID" value="KKP68408.1"/>
    <property type="molecule type" value="Genomic_DNA"/>
</dbReference>
<dbReference type="GO" id="GO:0003677">
    <property type="term" value="F:DNA binding"/>
    <property type="evidence" value="ECO:0007669"/>
    <property type="project" value="UniProtKB-KW"/>
</dbReference>
<dbReference type="SUPFAM" id="SSF50249">
    <property type="entry name" value="Nucleic acid-binding proteins"/>
    <property type="match status" value="1"/>
</dbReference>
<keyword evidence="3" id="KW-0378">Hydrolase</keyword>
<reference evidence="10 11" key="1">
    <citation type="journal article" date="2015" name="Nature">
        <title>rRNA introns, odd ribosomes, and small enigmatic genomes across a large radiation of phyla.</title>
        <authorList>
            <person name="Brown C.T."/>
            <person name="Hug L.A."/>
            <person name="Thomas B.C."/>
            <person name="Sharon I."/>
            <person name="Castelle C.J."/>
            <person name="Singh A."/>
            <person name="Wilkins M.J."/>
            <person name="Williams K.H."/>
            <person name="Banfield J.F."/>
        </authorList>
    </citation>
    <scope>NUCLEOTIDE SEQUENCE [LARGE SCALE GENOMIC DNA]</scope>
</reference>
<dbReference type="InterPro" id="IPR047112">
    <property type="entry name" value="RecG/Mfd"/>
</dbReference>
<dbReference type="Pfam" id="PF17191">
    <property type="entry name" value="RecG_wedge"/>
    <property type="match status" value="1"/>
</dbReference>
<evidence type="ECO:0000259" key="9">
    <source>
        <dbReference type="PROSITE" id="PS51194"/>
    </source>
</evidence>